<reference evidence="3 4" key="1">
    <citation type="submission" date="2018-07" db="EMBL/GenBank/DDBJ databases">
        <title>Genomic Encyclopedia of Type Strains, Phase III (KMG-III): the genomes of soil and plant-associated and newly described type strains.</title>
        <authorList>
            <person name="Whitman W."/>
        </authorList>
    </citation>
    <scope>NUCLEOTIDE SEQUENCE [LARGE SCALE GENOMIC DNA]</scope>
    <source>
        <strain evidence="3 4">CECT 8575</strain>
    </source>
</reference>
<evidence type="ECO:0000313" key="3">
    <source>
        <dbReference type="EMBL" id="RCW43657.1"/>
    </source>
</evidence>
<evidence type="ECO:0000313" key="4">
    <source>
        <dbReference type="Proteomes" id="UP000253495"/>
    </source>
</evidence>
<dbReference type="AlphaFoldDB" id="A0A368VT78"/>
<proteinExistence type="predicted"/>
<dbReference type="Proteomes" id="UP000253495">
    <property type="component" value="Unassembled WGS sequence"/>
</dbReference>
<dbReference type="InterPro" id="IPR025326">
    <property type="entry name" value="DUF4232"/>
</dbReference>
<accession>A0A368VT78</accession>
<keyword evidence="4" id="KW-1185">Reference proteome</keyword>
<comment type="caution">
    <text evidence="3">The sequence shown here is derived from an EMBL/GenBank/DDBJ whole genome shotgun (WGS) entry which is preliminary data.</text>
</comment>
<dbReference type="EMBL" id="QPJC01000006">
    <property type="protein sequence ID" value="RCW43657.1"/>
    <property type="molecule type" value="Genomic_DNA"/>
</dbReference>
<dbReference type="RefSeq" id="WP_246195798.1">
    <property type="nucleotide sequence ID" value="NZ_QPJC01000006.1"/>
</dbReference>
<evidence type="ECO:0000256" key="1">
    <source>
        <dbReference type="SAM" id="MobiDB-lite"/>
    </source>
</evidence>
<feature type="domain" description="DUF4232" evidence="2">
    <location>
        <begin position="108"/>
        <end position="241"/>
    </location>
</feature>
<evidence type="ECO:0000259" key="2">
    <source>
        <dbReference type="Pfam" id="PF14016"/>
    </source>
</evidence>
<sequence>MVAGTLDTAMRVAIRASAVLVVGALLAGCGQQTQQAPRAQQANNPVPSARTVPTPPGTSMPGTREGSVAGTPSSPPLSPPPTRTPSPHANSGLVPAGAAQQPPVTERCHTSMLAGNLRRENPAAGQRYAELVLRNSSARTCTVHGYPGLLLVGSDGRPLPTDVSRMPDTDPEPVRLAPGESAVATLHWGVVPAGNEPVDGPCGPEPAELEVIPPDERDPLATPWALGPVCAGGSLDVTAFH</sequence>
<feature type="region of interest" description="Disordered" evidence="1">
    <location>
        <begin position="36"/>
        <end position="104"/>
    </location>
</feature>
<gene>
    <name evidence="3" type="ORF">DFQ14_106135</name>
</gene>
<protein>
    <submittedName>
        <fullName evidence="3">Uncharacterized protein DUF4232</fullName>
    </submittedName>
</protein>
<organism evidence="3 4">
    <name type="scientific">Halopolyspora algeriensis</name>
    <dbReference type="NCBI Taxonomy" id="1500506"/>
    <lineage>
        <taxon>Bacteria</taxon>
        <taxon>Bacillati</taxon>
        <taxon>Actinomycetota</taxon>
        <taxon>Actinomycetes</taxon>
        <taxon>Actinomycetes incertae sedis</taxon>
        <taxon>Halopolyspora</taxon>
    </lineage>
</organism>
<feature type="compositionally biased region" description="Pro residues" evidence="1">
    <location>
        <begin position="73"/>
        <end position="84"/>
    </location>
</feature>
<dbReference type="Pfam" id="PF14016">
    <property type="entry name" value="DUF4232"/>
    <property type="match status" value="1"/>
</dbReference>
<name>A0A368VT78_9ACTN</name>